<dbReference type="AlphaFoldDB" id="A0A5J4RC79"/>
<keyword evidence="1" id="KW-0175">Coiled coil</keyword>
<proteinExistence type="predicted"/>
<evidence type="ECO:0000313" key="2">
    <source>
        <dbReference type="EMBL" id="KAA6331005.1"/>
    </source>
</evidence>
<evidence type="ECO:0000256" key="1">
    <source>
        <dbReference type="SAM" id="Coils"/>
    </source>
</evidence>
<gene>
    <name evidence="2" type="ORF">EZS28_053432</name>
</gene>
<accession>A0A5J4RC79</accession>
<feature type="non-terminal residue" evidence="2">
    <location>
        <position position="1"/>
    </location>
</feature>
<feature type="coiled-coil region" evidence="1">
    <location>
        <begin position="53"/>
        <end position="87"/>
    </location>
</feature>
<evidence type="ECO:0000313" key="3">
    <source>
        <dbReference type="Proteomes" id="UP000324800"/>
    </source>
</evidence>
<dbReference type="EMBL" id="SNRW01042723">
    <property type="protein sequence ID" value="KAA6331005.1"/>
    <property type="molecule type" value="Genomic_DNA"/>
</dbReference>
<protein>
    <submittedName>
        <fullName evidence="2">Uncharacterized protein</fullName>
    </submittedName>
</protein>
<name>A0A5J4RC79_9EUKA</name>
<organism evidence="2 3">
    <name type="scientific">Streblomastix strix</name>
    <dbReference type="NCBI Taxonomy" id="222440"/>
    <lineage>
        <taxon>Eukaryota</taxon>
        <taxon>Metamonada</taxon>
        <taxon>Preaxostyla</taxon>
        <taxon>Oxymonadida</taxon>
        <taxon>Streblomastigidae</taxon>
        <taxon>Streblomastix</taxon>
    </lineage>
</organism>
<reference evidence="2 3" key="1">
    <citation type="submission" date="2019-03" db="EMBL/GenBank/DDBJ databases">
        <title>Single cell metagenomics reveals metabolic interactions within the superorganism composed of flagellate Streblomastix strix and complex community of Bacteroidetes bacteria on its surface.</title>
        <authorList>
            <person name="Treitli S.C."/>
            <person name="Kolisko M."/>
            <person name="Husnik F."/>
            <person name="Keeling P."/>
            <person name="Hampl V."/>
        </authorList>
    </citation>
    <scope>NUCLEOTIDE SEQUENCE [LARGE SCALE GENOMIC DNA]</scope>
    <source>
        <strain evidence="2">ST1C</strain>
    </source>
</reference>
<sequence>VEELWKQKQGQDVAVAAEANQFVMQMVHTSRTFDELVGMLSQLKSEDEHLQEIARLQEDNESMDGVINQLSEQIESLLTEAQRRKIQIVDDYLSNRGKDEQT</sequence>
<dbReference type="Proteomes" id="UP000324800">
    <property type="component" value="Unassembled WGS sequence"/>
</dbReference>
<comment type="caution">
    <text evidence="2">The sequence shown here is derived from an EMBL/GenBank/DDBJ whole genome shotgun (WGS) entry which is preliminary data.</text>
</comment>